<evidence type="ECO:0000256" key="6">
    <source>
        <dbReference type="SAM" id="SignalP"/>
    </source>
</evidence>
<protein>
    <submittedName>
        <fullName evidence="8">Iron siderophore-binding protein</fullName>
    </submittedName>
</protein>
<dbReference type="GO" id="GO:1901678">
    <property type="term" value="P:iron coordination entity transport"/>
    <property type="evidence" value="ECO:0007669"/>
    <property type="project" value="UniProtKB-ARBA"/>
</dbReference>
<evidence type="ECO:0000256" key="2">
    <source>
        <dbReference type="ARBA" id="ARBA00008814"/>
    </source>
</evidence>
<dbReference type="Gene3D" id="3.40.50.1980">
    <property type="entry name" value="Nitrogenase molybdenum iron protein domain"/>
    <property type="match status" value="2"/>
</dbReference>
<comment type="similarity">
    <text evidence="2">Belongs to the bacterial solute-binding protein 8 family.</text>
</comment>
<dbReference type="AlphaFoldDB" id="A0A917CZ96"/>
<evidence type="ECO:0000256" key="3">
    <source>
        <dbReference type="ARBA" id="ARBA00022448"/>
    </source>
</evidence>
<feature type="domain" description="Fe/B12 periplasmic-binding" evidence="7">
    <location>
        <begin position="73"/>
        <end position="340"/>
    </location>
</feature>
<reference evidence="8" key="2">
    <citation type="submission" date="2020-09" db="EMBL/GenBank/DDBJ databases">
        <authorList>
            <person name="Sun Q."/>
            <person name="Zhou Y."/>
        </authorList>
    </citation>
    <scope>NUCLEOTIDE SEQUENCE</scope>
    <source>
        <strain evidence="8">CGMCC 1.16134</strain>
    </source>
</reference>
<feature type="compositionally biased region" description="Low complexity" evidence="5">
    <location>
        <begin position="31"/>
        <end position="48"/>
    </location>
</feature>
<dbReference type="SUPFAM" id="SSF53807">
    <property type="entry name" value="Helical backbone' metal receptor"/>
    <property type="match status" value="1"/>
</dbReference>
<organism evidence="8 9">
    <name type="scientific">Paenibacillus albidus</name>
    <dbReference type="NCBI Taxonomy" id="2041023"/>
    <lineage>
        <taxon>Bacteria</taxon>
        <taxon>Bacillati</taxon>
        <taxon>Bacillota</taxon>
        <taxon>Bacilli</taxon>
        <taxon>Bacillales</taxon>
        <taxon>Paenibacillaceae</taxon>
        <taxon>Paenibacillus</taxon>
    </lineage>
</organism>
<dbReference type="Proteomes" id="UP000637643">
    <property type="component" value="Unassembled WGS sequence"/>
</dbReference>
<name>A0A917CZ96_9BACL</name>
<evidence type="ECO:0000313" key="9">
    <source>
        <dbReference type="Proteomes" id="UP000637643"/>
    </source>
</evidence>
<accession>A0A917CZ96</accession>
<evidence type="ECO:0000256" key="1">
    <source>
        <dbReference type="ARBA" id="ARBA00004196"/>
    </source>
</evidence>
<dbReference type="PROSITE" id="PS50983">
    <property type="entry name" value="FE_B12_PBP"/>
    <property type="match status" value="1"/>
</dbReference>
<feature type="region of interest" description="Disordered" evidence="5">
    <location>
        <begin position="29"/>
        <end position="48"/>
    </location>
</feature>
<keyword evidence="3" id="KW-0813">Transport</keyword>
<dbReference type="EMBL" id="BMKR01000035">
    <property type="protein sequence ID" value="GGG03479.1"/>
    <property type="molecule type" value="Genomic_DNA"/>
</dbReference>
<evidence type="ECO:0000259" key="7">
    <source>
        <dbReference type="PROSITE" id="PS50983"/>
    </source>
</evidence>
<keyword evidence="9" id="KW-1185">Reference proteome</keyword>
<dbReference type="InterPro" id="IPR051313">
    <property type="entry name" value="Bact_iron-sidero_bind"/>
</dbReference>
<comment type="caution">
    <text evidence="8">The sequence shown here is derived from an EMBL/GenBank/DDBJ whole genome shotgun (WGS) entry which is preliminary data.</text>
</comment>
<evidence type="ECO:0000256" key="5">
    <source>
        <dbReference type="SAM" id="MobiDB-lite"/>
    </source>
</evidence>
<keyword evidence="4 6" id="KW-0732">Signal</keyword>
<dbReference type="PROSITE" id="PS51257">
    <property type="entry name" value="PROKAR_LIPOPROTEIN"/>
    <property type="match status" value="1"/>
</dbReference>
<sequence>MKSTKRLVISMLLTVAMLITACGNTADEEAAATQQPEPAATQSAAEAPADSFEPHQIVDASGAELEFSTKVEKVACVVSLCVDILAELGLEPIAIAESGVRTIATEDEFYGDKGQAFASIGGSFFEPNLEDIVTVKPDLVIGLLGVHDALREGLTGVAPVYLAGPKTYTDSLAVLETIGKLTGKTAEAKAAAEKFLDKLDEAKQKVPKDKKALIMYGSDVNFSIVTDSGLGGSVLKEVSNYPFKVNDPSEDPYGEGSVQYSLEKLLEEDPDVIFVESYSYSPGTKTLSEQMGELPLWSKLKAVKEQQVIEVRSPIWGDGRGTRSLGILLDESLAALYPDLF</sequence>
<dbReference type="RefSeq" id="WP_189030604.1">
    <property type="nucleotide sequence ID" value="NZ_BMKR01000035.1"/>
</dbReference>
<dbReference type="GO" id="GO:0030288">
    <property type="term" value="C:outer membrane-bounded periplasmic space"/>
    <property type="evidence" value="ECO:0007669"/>
    <property type="project" value="TreeGrafter"/>
</dbReference>
<reference evidence="8" key="1">
    <citation type="journal article" date="2014" name="Int. J. Syst. Evol. Microbiol.">
        <title>Complete genome sequence of Corynebacterium casei LMG S-19264T (=DSM 44701T), isolated from a smear-ripened cheese.</title>
        <authorList>
            <consortium name="US DOE Joint Genome Institute (JGI-PGF)"/>
            <person name="Walter F."/>
            <person name="Albersmeier A."/>
            <person name="Kalinowski J."/>
            <person name="Ruckert C."/>
        </authorList>
    </citation>
    <scope>NUCLEOTIDE SEQUENCE</scope>
    <source>
        <strain evidence="8">CGMCC 1.16134</strain>
    </source>
</reference>
<dbReference type="PANTHER" id="PTHR30532:SF1">
    <property type="entry name" value="IRON(3+)-HYDROXAMATE-BINDING PROTEIN FHUD"/>
    <property type="match status" value="1"/>
</dbReference>
<dbReference type="InterPro" id="IPR002491">
    <property type="entry name" value="ABC_transptr_periplasmic_BD"/>
</dbReference>
<proteinExistence type="inferred from homology"/>
<feature type="signal peptide" evidence="6">
    <location>
        <begin position="1"/>
        <end position="21"/>
    </location>
</feature>
<evidence type="ECO:0000313" key="8">
    <source>
        <dbReference type="EMBL" id="GGG03479.1"/>
    </source>
</evidence>
<evidence type="ECO:0000256" key="4">
    <source>
        <dbReference type="ARBA" id="ARBA00022729"/>
    </source>
</evidence>
<comment type="subcellular location">
    <subcellularLocation>
        <location evidence="1">Cell envelope</location>
    </subcellularLocation>
</comment>
<dbReference type="PANTHER" id="PTHR30532">
    <property type="entry name" value="IRON III DICITRATE-BINDING PERIPLASMIC PROTEIN"/>
    <property type="match status" value="1"/>
</dbReference>
<feature type="chain" id="PRO_5039522623" evidence="6">
    <location>
        <begin position="22"/>
        <end position="341"/>
    </location>
</feature>
<gene>
    <name evidence="8" type="primary">fecB</name>
    <name evidence="8" type="ORF">GCM10010912_55210</name>
</gene>
<dbReference type="Pfam" id="PF01497">
    <property type="entry name" value="Peripla_BP_2"/>
    <property type="match status" value="1"/>
</dbReference>